<dbReference type="Proteomes" id="UP000002219">
    <property type="component" value="Chromosome 1"/>
</dbReference>
<sequence length="661" mass="67004">MILSILATVAVLTAIAVIVAALVFAETVLVYVALGLAGVSVLLLLGALLQGRSGGGGRPDRTDGLGKASVPVMAATAASAVPIAHVESENPGRVPAPASEPVREPRVPERPAWPTPVAEDAGHGEPEYDVPRWQTPTAHDWPEPDTAAHDAAPSAPHSGPTPSWASSEEERPLRAPAPWESGADAADTAARAEWDEPSGTTAEDGPDTGDGTGERTAASGPAFTYDIPGRTPPADDGPSAEDRPPFGEDAVGEDIDDAPFTDAPDEHGGRERGGSAFASEEPFAYSIPRPAQAVEENFPGNGDDDSGSADRDAASSARDVPGDGDRDSDGDGTQGTGTSDRAPFAYDIPGRSAAEGAVEEDAFAEDGDDGDRPDEEESGAFAYDVPGASSAEDASSPGDGSRAARDAVEEDIDDAPSADAPERSDAGEPGEDTAAAGTPEPDEASVPAADHEDARDTAEARAAERPEEADEDSEPAADREDALEAHATEQAPSEPGADGGGPETAVLPVVSGEPEDGHAPGSETAVLPVISADSEPEEERAPDGDPDDAGTDEVADSTGDGARTDDEADERAADGDSGDGRDASSGAFSYRVPSGGDEDEDGARAGDVPAAAEPDHGDTGEADSAARAERPADGAEDGPDEDGARDTADRAPHDDASDTKR</sequence>
<feature type="region of interest" description="Disordered" evidence="1">
    <location>
        <begin position="83"/>
        <end position="661"/>
    </location>
</feature>
<dbReference type="KEGG" id="nda:Ndas_0906"/>
<keyword evidence="4" id="KW-1185">Reference proteome</keyword>
<reference evidence="3 4" key="1">
    <citation type="journal article" date="2010" name="Stand. Genomic Sci.">
        <title>Complete genome sequence of Nocardiopsis dassonvillei type strain (IMRU 509).</title>
        <authorList>
            <person name="Sun H."/>
            <person name="Lapidus A."/>
            <person name="Nolan M."/>
            <person name="Lucas S."/>
            <person name="Del Rio T.G."/>
            <person name="Tice H."/>
            <person name="Cheng J.F."/>
            <person name="Tapia R."/>
            <person name="Han C."/>
            <person name="Goodwin L."/>
            <person name="Pitluck S."/>
            <person name="Pagani I."/>
            <person name="Ivanova N."/>
            <person name="Mavromatis K."/>
            <person name="Mikhailova N."/>
            <person name="Pati A."/>
            <person name="Chen A."/>
            <person name="Palaniappan K."/>
            <person name="Land M."/>
            <person name="Hauser L."/>
            <person name="Chang Y.J."/>
            <person name="Jeffries C.D."/>
            <person name="Djao O.D."/>
            <person name="Rohde M."/>
            <person name="Sikorski J."/>
            <person name="Goker M."/>
            <person name="Woyke T."/>
            <person name="Bristow J."/>
            <person name="Eisen J.A."/>
            <person name="Markowitz V."/>
            <person name="Hugenholtz P."/>
            <person name="Kyrpides N.C."/>
            <person name="Klenk H.P."/>
        </authorList>
    </citation>
    <scope>NUCLEOTIDE SEQUENCE [LARGE SCALE GENOMIC DNA]</scope>
    <source>
        <strain evidence="4">ATCC 23218 / DSM 43111 / CIP 107115 / JCM 7437 / KCTC 9190 / NBRC 14626 / NCTC 10488 / NRRL B-5397 / IMRU 509</strain>
    </source>
</reference>
<evidence type="ECO:0000313" key="4">
    <source>
        <dbReference type="Proteomes" id="UP000002219"/>
    </source>
</evidence>
<keyword evidence="2" id="KW-0812">Transmembrane</keyword>
<feature type="compositionally biased region" description="Basic and acidic residues" evidence="1">
    <location>
        <begin position="642"/>
        <end position="661"/>
    </location>
</feature>
<keyword evidence="2" id="KW-0472">Membrane</keyword>
<name>D7B0E3_NOCDD</name>
<feature type="compositionally biased region" description="Basic and acidic residues" evidence="1">
    <location>
        <begin position="320"/>
        <end position="329"/>
    </location>
</feature>
<feature type="compositionally biased region" description="Basic and acidic residues" evidence="1">
    <location>
        <begin position="449"/>
        <end position="466"/>
    </location>
</feature>
<evidence type="ECO:0000313" key="3">
    <source>
        <dbReference type="EMBL" id="ADH66350.1"/>
    </source>
</evidence>
<evidence type="ECO:0000256" key="1">
    <source>
        <dbReference type="SAM" id="MobiDB-lite"/>
    </source>
</evidence>
<proteinExistence type="predicted"/>
<dbReference type="STRING" id="446468.Ndas_0906"/>
<evidence type="ECO:0000256" key="2">
    <source>
        <dbReference type="SAM" id="Phobius"/>
    </source>
</evidence>
<feature type="compositionally biased region" description="Basic and acidic residues" evidence="1">
    <location>
        <begin position="264"/>
        <end position="273"/>
    </location>
</feature>
<accession>D7B0E3</accession>
<organism evidence="3 4">
    <name type="scientific">Nocardiopsis dassonvillei (strain ATCC 23218 / DSM 43111 / CIP 107115 / JCM 7437 / KCTC 9190 / NBRC 14626 / NCTC 10488 / NRRL B-5397 / IMRU 509)</name>
    <name type="common">Actinomadura dassonvillei</name>
    <dbReference type="NCBI Taxonomy" id="446468"/>
    <lineage>
        <taxon>Bacteria</taxon>
        <taxon>Bacillati</taxon>
        <taxon>Actinomycetota</taxon>
        <taxon>Actinomycetes</taxon>
        <taxon>Streptosporangiales</taxon>
        <taxon>Nocardiopsidaceae</taxon>
        <taxon>Nocardiopsis</taxon>
    </lineage>
</organism>
<gene>
    <name evidence="3" type="ordered locus">Ndas_0906</name>
</gene>
<feature type="compositionally biased region" description="Low complexity" evidence="1">
    <location>
        <begin position="149"/>
        <end position="158"/>
    </location>
</feature>
<feature type="compositionally biased region" description="Basic and acidic residues" evidence="1">
    <location>
        <begin position="476"/>
        <end position="487"/>
    </location>
</feature>
<keyword evidence="2" id="KW-1133">Transmembrane helix</keyword>
<feature type="compositionally biased region" description="Basic and acidic residues" evidence="1">
    <location>
        <begin position="562"/>
        <end position="582"/>
    </location>
</feature>
<protein>
    <submittedName>
        <fullName evidence="3">AAA ATPase containing von Willebrand factor type A (VWA) domain protein</fullName>
    </submittedName>
</protein>
<feature type="transmembrane region" description="Helical" evidence="2">
    <location>
        <begin position="30"/>
        <end position="49"/>
    </location>
</feature>
<feature type="compositionally biased region" description="Acidic residues" evidence="1">
    <location>
        <begin position="534"/>
        <end position="555"/>
    </location>
</feature>
<feature type="compositionally biased region" description="Acidic residues" evidence="1">
    <location>
        <begin position="250"/>
        <end position="259"/>
    </location>
</feature>
<feature type="compositionally biased region" description="Basic and acidic residues" evidence="1">
    <location>
        <begin position="120"/>
        <end position="130"/>
    </location>
</feature>
<dbReference type="AlphaFoldDB" id="D7B0E3"/>
<dbReference type="HOGENOM" id="CLU_414947_0_0_11"/>
<feature type="compositionally biased region" description="Basic and acidic residues" evidence="1">
    <location>
        <begin position="613"/>
        <end position="633"/>
    </location>
</feature>
<feature type="compositionally biased region" description="Acidic residues" evidence="1">
    <location>
        <begin position="357"/>
        <end position="378"/>
    </location>
</feature>
<dbReference type="EMBL" id="CP002040">
    <property type="protein sequence ID" value="ADH66350.1"/>
    <property type="molecule type" value="Genomic_DNA"/>
</dbReference>